<proteinExistence type="predicted"/>
<dbReference type="EMBL" id="JBEHCU010005478">
    <property type="protein sequence ID" value="KAL1399685.1"/>
    <property type="molecule type" value="Genomic_DNA"/>
</dbReference>
<name>A0ABD1DIZ3_CULPP</name>
<organism evidence="1 2">
    <name type="scientific">Culex pipiens pipiens</name>
    <name type="common">Northern house mosquito</name>
    <dbReference type="NCBI Taxonomy" id="38569"/>
    <lineage>
        <taxon>Eukaryota</taxon>
        <taxon>Metazoa</taxon>
        <taxon>Ecdysozoa</taxon>
        <taxon>Arthropoda</taxon>
        <taxon>Hexapoda</taxon>
        <taxon>Insecta</taxon>
        <taxon>Pterygota</taxon>
        <taxon>Neoptera</taxon>
        <taxon>Endopterygota</taxon>
        <taxon>Diptera</taxon>
        <taxon>Nematocera</taxon>
        <taxon>Culicoidea</taxon>
        <taxon>Culicidae</taxon>
        <taxon>Culicinae</taxon>
        <taxon>Culicini</taxon>
        <taxon>Culex</taxon>
        <taxon>Culex</taxon>
    </lineage>
</organism>
<evidence type="ECO:0000313" key="1">
    <source>
        <dbReference type="EMBL" id="KAL1399685.1"/>
    </source>
</evidence>
<accession>A0ABD1DIZ3</accession>
<sequence>WTVVKDNATNSGGQDAAICLNQ</sequence>
<keyword evidence="2" id="KW-1185">Reference proteome</keyword>
<dbReference type="Proteomes" id="UP001562425">
    <property type="component" value="Unassembled WGS sequence"/>
</dbReference>
<reference evidence="1 2" key="1">
    <citation type="submission" date="2024-05" db="EMBL/GenBank/DDBJ databases">
        <title>Culex pipiens pipiens assembly and annotation.</title>
        <authorList>
            <person name="Alout H."/>
            <person name="Durand T."/>
        </authorList>
    </citation>
    <scope>NUCLEOTIDE SEQUENCE [LARGE SCALE GENOMIC DNA]</scope>
    <source>
        <strain evidence="1">HA-2024</strain>
        <tissue evidence="1">Whole body</tissue>
    </source>
</reference>
<gene>
    <name evidence="1" type="ORF">pipiens_008007</name>
</gene>
<feature type="non-terminal residue" evidence="1">
    <location>
        <position position="1"/>
    </location>
</feature>
<evidence type="ECO:0000313" key="2">
    <source>
        <dbReference type="Proteomes" id="UP001562425"/>
    </source>
</evidence>
<comment type="caution">
    <text evidence="1">The sequence shown here is derived from an EMBL/GenBank/DDBJ whole genome shotgun (WGS) entry which is preliminary data.</text>
</comment>
<protein>
    <submittedName>
        <fullName evidence="1">Uncharacterized protein</fullName>
    </submittedName>
</protein>
<dbReference type="AlphaFoldDB" id="A0ABD1DIZ3"/>